<accession>A0ABQ4R1S6</accession>
<dbReference type="SUPFAM" id="SSF81490">
    <property type="entry name" value="Photosystem II reaction centre subunit H, transmembrane region"/>
    <property type="match status" value="1"/>
</dbReference>
<dbReference type="InterPro" id="IPR037097">
    <property type="entry name" value="Photo_RC_H_N_sf"/>
</dbReference>
<comment type="caution">
    <text evidence="4">The sequence shown here is derived from an EMBL/GenBank/DDBJ whole genome shotgun (WGS) entry which is preliminary data.</text>
</comment>
<dbReference type="InterPro" id="IPR005652">
    <property type="entry name" value="Photo_RC_H"/>
</dbReference>
<dbReference type="Proteomes" id="UP001055167">
    <property type="component" value="Unassembled WGS sequence"/>
</dbReference>
<gene>
    <name evidence="4" type="primary">puhA</name>
    <name evidence="4" type="ORF">OPKNFCMD_4378</name>
</gene>
<keyword evidence="1" id="KW-1133">Transmembrane helix</keyword>
<protein>
    <submittedName>
        <fullName evidence="4">Reaction center protein H chain</fullName>
    </submittedName>
</protein>
<keyword evidence="1" id="KW-0472">Membrane</keyword>
<feature type="domain" description="PRC-barrel" evidence="3">
    <location>
        <begin position="148"/>
        <end position="217"/>
    </location>
</feature>
<evidence type="ECO:0000313" key="4">
    <source>
        <dbReference type="EMBL" id="GJD51623.1"/>
    </source>
</evidence>
<evidence type="ECO:0000256" key="1">
    <source>
        <dbReference type="SAM" id="Phobius"/>
    </source>
</evidence>
<dbReference type="SUPFAM" id="SSF50346">
    <property type="entry name" value="PRC-barrel domain"/>
    <property type="match status" value="1"/>
</dbReference>
<evidence type="ECO:0000313" key="5">
    <source>
        <dbReference type="Proteomes" id="UP001055167"/>
    </source>
</evidence>
<evidence type="ECO:0000259" key="3">
    <source>
        <dbReference type="Pfam" id="PF05239"/>
    </source>
</evidence>
<feature type="domain" description="Photosynthetic reaction centre H subunit N-terminal" evidence="2">
    <location>
        <begin position="5"/>
        <end position="139"/>
    </location>
</feature>
<dbReference type="InterPro" id="IPR027275">
    <property type="entry name" value="PRC-brl_dom"/>
</dbReference>
<keyword evidence="1" id="KW-0812">Transmembrane</keyword>
<dbReference type="Gene3D" id="4.10.540.10">
    <property type="entry name" value="Photosynthetic reaction centre, H subunit, N-terminal domain"/>
    <property type="match status" value="1"/>
</dbReference>
<keyword evidence="5" id="KW-1185">Reference proteome</keyword>
<dbReference type="InterPro" id="IPR014747">
    <property type="entry name" value="Bac_photo_RC_H_C"/>
</dbReference>
<sequence length="262" mass="28709">MPKGAITSYIDVAQLVLYAFWLFFAGLVFYLRREDRREGYPVESEVTGGLKSWDFLLMPDPKEFRMADGKTVLVPRPDEGPVGALAAVKREVWPGAPIEPTNAAPERLRDGVGPGAYAHRTDTPDQTWEKHDRIVPLRVATEFVVNARSTDPRGMRVVGADRTTVGTVADVWVDRGESLPRYYEVALSGTEPARSVLLPVVFANVSTGRDAVVCDALLGEQFADVPATRSPDSVTILEEERIAAFFGAGTLYATPGRMEALL</sequence>
<dbReference type="RefSeq" id="WP_128563188.1">
    <property type="nucleotide sequence ID" value="NZ_BPQH01000014.1"/>
</dbReference>
<reference evidence="4" key="2">
    <citation type="submission" date="2021-08" db="EMBL/GenBank/DDBJ databases">
        <authorList>
            <person name="Tani A."/>
            <person name="Ola A."/>
            <person name="Ogura Y."/>
            <person name="Katsura K."/>
            <person name="Hayashi T."/>
        </authorList>
    </citation>
    <scope>NUCLEOTIDE SEQUENCE</scope>
    <source>
        <strain evidence="4">KCTC 52305</strain>
    </source>
</reference>
<reference evidence="4" key="1">
    <citation type="journal article" date="2021" name="Front. Microbiol.">
        <title>Comprehensive Comparative Genomics and Phenotyping of Methylobacterium Species.</title>
        <authorList>
            <person name="Alessa O."/>
            <person name="Ogura Y."/>
            <person name="Fujitani Y."/>
            <person name="Takami H."/>
            <person name="Hayashi T."/>
            <person name="Sahin N."/>
            <person name="Tani A."/>
        </authorList>
    </citation>
    <scope>NUCLEOTIDE SEQUENCE</scope>
    <source>
        <strain evidence="4">KCTC 52305</strain>
    </source>
</reference>
<dbReference type="Pfam" id="PF03967">
    <property type="entry name" value="PRCH"/>
    <property type="match status" value="1"/>
</dbReference>
<feature type="transmembrane region" description="Helical" evidence="1">
    <location>
        <begin position="12"/>
        <end position="31"/>
    </location>
</feature>
<dbReference type="EMBL" id="BPQH01000014">
    <property type="protein sequence ID" value="GJD51623.1"/>
    <property type="molecule type" value="Genomic_DNA"/>
</dbReference>
<name>A0ABQ4R1S6_9HYPH</name>
<dbReference type="NCBIfam" id="TIGR01150">
    <property type="entry name" value="puhA"/>
    <property type="match status" value="1"/>
</dbReference>
<dbReference type="Pfam" id="PF05239">
    <property type="entry name" value="PRC"/>
    <property type="match status" value="1"/>
</dbReference>
<dbReference type="Gene3D" id="3.90.50.10">
    <property type="entry name" value="Photosynthetic Reaction Center, subunit H, domain 2"/>
    <property type="match status" value="1"/>
</dbReference>
<proteinExistence type="predicted"/>
<dbReference type="InterPro" id="IPR011033">
    <property type="entry name" value="PRC_barrel-like_sf"/>
</dbReference>
<evidence type="ECO:0000259" key="2">
    <source>
        <dbReference type="Pfam" id="PF03967"/>
    </source>
</evidence>
<dbReference type="InterPro" id="IPR015810">
    <property type="entry name" value="Photo_RC_H_N"/>
</dbReference>
<organism evidence="4 5">
    <name type="scientific">Methylobacterium crusticola</name>
    <dbReference type="NCBI Taxonomy" id="1697972"/>
    <lineage>
        <taxon>Bacteria</taxon>
        <taxon>Pseudomonadati</taxon>
        <taxon>Pseudomonadota</taxon>
        <taxon>Alphaproteobacteria</taxon>
        <taxon>Hyphomicrobiales</taxon>
        <taxon>Methylobacteriaceae</taxon>
        <taxon>Methylobacterium</taxon>
    </lineage>
</organism>